<evidence type="ECO:0000313" key="2">
    <source>
        <dbReference type="Proteomes" id="UP001141806"/>
    </source>
</evidence>
<dbReference type="Proteomes" id="UP001141806">
    <property type="component" value="Unassembled WGS sequence"/>
</dbReference>
<organism evidence="1 2">
    <name type="scientific">Protea cynaroides</name>
    <dbReference type="NCBI Taxonomy" id="273540"/>
    <lineage>
        <taxon>Eukaryota</taxon>
        <taxon>Viridiplantae</taxon>
        <taxon>Streptophyta</taxon>
        <taxon>Embryophyta</taxon>
        <taxon>Tracheophyta</taxon>
        <taxon>Spermatophyta</taxon>
        <taxon>Magnoliopsida</taxon>
        <taxon>Proteales</taxon>
        <taxon>Proteaceae</taxon>
        <taxon>Protea</taxon>
    </lineage>
</organism>
<gene>
    <name evidence="1" type="ORF">NE237_029594</name>
</gene>
<comment type="caution">
    <text evidence="1">The sequence shown here is derived from an EMBL/GenBank/DDBJ whole genome shotgun (WGS) entry which is preliminary data.</text>
</comment>
<dbReference type="AlphaFoldDB" id="A0A9Q0GRH3"/>
<name>A0A9Q0GRH3_9MAGN</name>
<reference evidence="1" key="1">
    <citation type="journal article" date="2023" name="Plant J.">
        <title>The genome of the king protea, Protea cynaroides.</title>
        <authorList>
            <person name="Chang J."/>
            <person name="Duong T.A."/>
            <person name="Schoeman C."/>
            <person name="Ma X."/>
            <person name="Roodt D."/>
            <person name="Barker N."/>
            <person name="Li Z."/>
            <person name="Van de Peer Y."/>
            <person name="Mizrachi E."/>
        </authorList>
    </citation>
    <scope>NUCLEOTIDE SEQUENCE</scope>
    <source>
        <tissue evidence="1">Young leaves</tissue>
    </source>
</reference>
<evidence type="ECO:0000313" key="1">
    <source>
        <dbReference type="EMBL" id="KAJ4952762.1"/>
    </source>
</evidence>
<evidence type="ECO:0008006" key="3">
    <source>
        <dbReference type="Google" id="ProtNLM"/>
    </source>
</evidence>
<proteinExistence type="predicted"/>
<protein>
    <recommendedName>
        <fullName evidence="3">Reverse transcriptase</fullName>
    </recommendedName>
</protein>
<dbReference type="OrthoDB" id="1932527at2759"/>
<dbReference type="EMBL" id="JAMYWD010000012">
    <property type="protein sequence ID" value="KAJ4952762.1"/>
    <property type="molecule type" value="Genomic_DNA"/>
</dbReference>
<sequence>MGLKRHMSKAYDHIEWPYLMKVMEAMGFSLDFCNRSVGFQCVSTVSFSVLLNGSPMGHIVPSRGLRQGSRDLTCSFYVLKACREFFNAKLKPSIYKELRLQDEVPPSPICSLQMIVSSFVEHPCWMHEQ</sequence>
<keyword evidence="2" id="KW-1185">Reference proteome</keyword>
<accession>A0A9Q0GRH3</accession>